<evidence type="ECO:0000313" key="2">
    <source>
        <dbReference type="EMBL" id="MED6107484.1"/>
    </source>
</evidence>
<accession>A0ABU6Q6L2</accession>
<evidence type="ECO:0000256" key="1">
    <source>
        <dbReference type="SAM" id="MobiDB-lite"/>
    </source>
</evidence>
<protein>
    <submittedName>
        <fullName evidence="2">Uncharacterized protein</fullName>
    </submittedName>
</protein>
<name>A0ABU6Q6L2_9FABA</name>
<reference evidence="2 3" key="1">
    <citation type="journal article" date="2023" name="Plants (Basel)">
        <title>Bridging the Gap: Combining Genomics and Transcriptomics Approaches to Understand Stylosanthes scabra, an Orphan Legume from the Brazilian Caatinga.</title>
        <authorList>
            <person name="Ferreira-Neto J.R.C."/>
            <person name="da Silva M.D."/>
            <person name="Binneck E."/>
            <person name="de Melo N.F."/>
            <person name="da Silva R.H."/>
            <person name="de Melo A.L.T.M."/>
            <person name="Pandolfi V."/>
            <person name="Bustamante F.O."/>
            <person name="Brasileiro-Vidal A.C."/>
            <person name="Benko-Iseppon A.M."/>
        </authorList>
    </citation>
    <scope>NUCLEOTIDE SEQUENCE [LARGE SCALE GENOMIC DNA]</scope>
    <source>
        <tissue evidence="2">Leaves</tissue>
    </source>
</reference>
<evidence type="ECO:0000313" key="3">
    <source>
        <dbReference type="Proteomes" id="UP001341840"/>
    </source>
</evidence>
<proteinExistence type="predicted"/>
<feature type="region of interest" description="Disordered" evidence="1">
    <location>
        <begin position="58"/>
        <end position="78"/>
    </location>
</feature>
<keyword evidence="3" id="KW-1185">Reference proteome</keyword>
<comment type="caution">
    <text evidence="2">The sequence shown here is derived from an EMBL/GenBank/DDBJ whole genome shotgun (WGS) entry which is preliminary data.</text>
</comment>
<gene>
    <name evidence="2" type="ORF">PIB30_014582</name>
</gene>
<organism evidence="2 3">
    <name type="scientific">Stylosanthes scabra</name>
    <dbReference type="NCBI Taxonomy" id="79078"/>
    <lineage>
        <taxon>Eukaryota</taxon>
        <taxon>Viridiplantae</taxon>
        <taxon>Streptophyta</taxon>
        <taxon>Embryophyta</taxon>
        <taxon>Tracheophyta</taxon>
        <taxon>Spermatophyta</taxon>
        <taxon>Magnoliopsida</taxon>
        <taxon>eudicotyledons</taxon>
        <taxon>Gunneridae</taxon>
        <taxon>Pentapetalae</taxon>
        <taxon>rosids</taxon>
        <taxon>fabids</taxon>
        <taxon>Fabales</taxon>
        <taxon>Fabaceae</taxon>
        <taxon>Papilionoideae</taxon>
        <taxon>50 kb inversion clade</taxon>
        <taxon>dalbergioids sensu lato</taxon>
        <taxon>Dalbergieae</taxon>
        <taxon>Pterocarpus clade</taxon>
        <taxon>Stylosanthes</taxon>
    </lineage>
</organism>
<sequence>MSTKMEIDGGASSDSKRSGGLLGQSNRRQGHKAASLGRWVKGGIELHPRAVVGYMPFSTDPKPSATQIGCSSDAHSLR</sequence>
<feature type="compositionally biased region" description="Polar residues" evidence="1">
    <location>
        <begin position="64"/>
        <end position="78"/>
    </location>
</feature>
<feature type="region of interest" description="Disordered" evidence="1">
    <location>
        <begin position="1"/>
        <end position="36"/>
    </location>
</feature>
<dbReference type="Proteomes" id="UP001341840">
    <property type="component" value="Unassembled WGS sequence"/>
</dbReference>
<dbReference type="EMBL" id="JASCZI010000039">
    <property type="protein sequence ID" value="MED6107484.1"/>
    <property type="molecule type" value="Genomic_DNA"/>
</dbReference>